<protein>
    <submittedName>
        <fullName evidence="1">Uncharacterized protein</fullName>
    </submittedName>
</protein>
<accession>A0A5I0D6R0</accession>
<reference evidence="1" key="1">
    <citation type="submission" date="2018-06" db="EMBL/GenBank/DDBJ databases">
        <authorList>
            <person name="Ashton P.M."/>
            <person name="Dallman T."/>
            <person name="Nair S."/>
            <person name="De Pinna E."/>
            <person name="Peters T."/>
            <person name="Grant K."/>
        </authorList>
    </citation>
    <scope>NUCLEOTIDE SEQUENCE</scope>
    <source>
        <strain evidence="1">458084</strain>
    </source>
</reference>
<dbReference type="AlphaFoldDB" id="A0A5I0D6R0"/>
<name>A0A5I0D6R0_SALET</name>
<sequence length="94" mass="10768">MINIAVSTVTDEVHAKSWPRKLAQVHRWVFLRSRVLTKLTTENVVYILVFMEIYSLLNSGKILTSPVGEKHIQAYLEHSNIMRLVDQGDGICLM</sequence>
<proteinExistence type="predicted"/>
<evidence type="ECO:0000313" key="1">
    <source>
        <dbReference type="EMBL" id="EBV0635976.1"/>
    </source>
</evidence>
<gene>
    <name evidence="1" type="ORF">DNM41_13755</name>
</gene>
<dbReference type="EMBL" id="AAHEBA010000012">
    <property type="protein sequence ID" value="EBV0635976.1"/>
    <property type="molecule type" value="Genomic_DNA"/>
</dbReference>
<organism evidence="1">
    <name type="scientific">Salmonella enterica subsp. enterica serovar Ouagadougou</name>
    <dbReference type="NCBI Taxonomy" id="2564899"/>
    <lineage>
        <taxon>Bacteria</taxon>
        <taxon>Pseudomonadati</taxon>
        <taxon>Pseudomonadota</taxon>
        <taxon>Gammaproteobacteria</taxon>
        <taxon>Enterobacterales</taxon>
        <taxon>Enterobacteriaceae</taxon>
        <taxon>Salmonella</taxon>
    </lineage>
</organism>
<comment type="caution">
    <text evidence="1">The sequence shown here is derived from an EMBL/GenBank/DDBJ whole genome shotgun (WGS) entry which is preliminary data.</text>
</comment>